<evidence type="ECO:0000256" key="3">
    <source>
        <dbReference type="ARBA" id="ARBA00022692"/>
    </source>
</evidence>
<gene>
    <name evidence="7" type="ORF">J2X12_000112</name>
</gene>
<keyword evidence="2" id="KW-1003">Cell membrane</keyword>
<keyword evidence="5 6" id="KW-0472">Membrane</keyword>
<evidence type="ECO:0000256" key="5">
    <source>
        <dbReference type="ARBA" id="ARBA00023136"/>
    </source>
</evidence>
<dbReference type="Proteomes" id="UP001262032">
    <property type="component" value="Unassembled WGS sequence"/>
</dbReference>
<evidence type="ECO:0000256" key="2">
    <source>
        <dbReference type="ARBA" id="ARBA00022475"/>
    </source>
</evidence>
<dbReference type="AlphaFoldDB" id="A0AAW8N579"/>
<proteinExistence type="predicted"/>
<feature type="transmembrane region" description="Helical" evidence="6">
    <location>
        <begin position="206"/>
        <end position="228"/>
    </location>
</feature>
<keyword evidence="4 6" id="KW-1133">Transmembrane helix</keyword>
<feature type="transmembrane region" description="Helical" evidence="6">
    <location>
        <begin position="168"/>
        <end position="185"/>
    </location>
</feature>
<feature type="transmembrane region" description="Helical" evidence="6">
    <location>
        <begin position="314"/>
        <end position="340"/>
    </location>
</feature>
<evidence type="ECO:0000313" key="7">
    <source>
        <dbReference type="EMBL" id="MDR7162111.1"/>
    </source>
</evidence>
<feature type="transmembrane region" description="Helical" evidence="6">
    <location>
        <begin position="347"/>
        <end position="365"/>
    </location>
</feature>
<feature type="transmembrane region" description="Helical" evidence="6">
    <location>
        <begin position="248"/>
        <end position="267"/>
    </location>
</feature>
<feature type="transmembrane region" description="Helical" evidence="6">
    <location>
        <begin position="104"/>
        <end position="122"/>
    </location>
</feature>
<name>A0AAW8N579_PSEOX</name>
<dbReference type="GeneID" id="97422193"/>
<dbReference type="RefSeq" id="WP_310111056.1">
    <property type="nucleotide sequence ID" value="NZ_JAVDTN010000005.1"/>
</dbReference>
<dbReference type="GO" id="GO:0005886">
    <property type="term" value="C:plasma membrane"/>
    <property type="evidence" value="ECO:0007669"/>
    <property type="project" value="UniProtKB-SubCell"/>
</dbReference>
<evidence type="ECO:0000256" key="1">
    <source>
        <dbReference type="ARBA" id="ARBA00004651"/>
    </source>
</evidence>
<feature type="transmembrane region" description="Helical" evidence="6">
    <location>
        <begin position="69"/>
        <end position="92"/>
    </location>
</feature>
<dbReference type="InterPro" id="IPR050833">
    <property type="entry name" value="Poly_Biosynth_Transport"/>
</dbReference>
<evidence type="ECO:0000313" key="8">
    <source>
        <dbReference type="Proteomes" id="UP001262032"/>
    </source>
</evidence>
<evidence type="ECO:0000256" key="6">
    <source>
        <dbReference type="SAM" id="Phobius"/>
    </source>
</evidence>
<keyword evidence="3 6" id="KW-0812">Transmembrane</keyword>
<accession>A0AAW8N579</accession>
<dbReference type="EMBL" id="JAVDWN010000001">
    <property type="protein sequence ID" value="MDR7162111.1"/>
    <property type="molecule type" value="Genomic_DNA"/>
</dbReference>
<comment type="subcellular location">
    <subcellularLocation>
        <location evidence="1">Cell membrane</location>
        <topology evidence="1">Multi-pass membrane protein</topology>
    </subcellularLocation>
</comment>
<organism evidence="7 8">
    <name type="scientific">Pseudarthrobacter oxydans</name>
    <name type="common">Arthrobacter oxydans</name>
    <dbReference type="NCBI Taxonomy" id="1671"/>
    <lineage>
        <taxon>Bacteria</taxon>
        <taxon>Bacillati</taxon>
        <taxon>Actinomycetota</taxon>
        <taxon>Actinomycetes</taxon>
        <taxon>Micrococcales</taxon>
        <taxon>Micrococcaceae</taxon>
        <taxon>Pseudarthrobacter</taxon>
    </lineage>
</organism>
<feature type="transmembrane region" description="Helical" evidence="6">
    <location>
        <begin position="279"/>
        <end position="302"/>
    </location>
</feature>
<feature type="transmembrane region" description="Helical" evidence="6">
    <location>
        <begin position="143"/>
        <end position="162"/>
    </location>
</feature>
<reference evidence="7" key="1">
    <citation type="submission" date="2023-07" db="EMBL/GenBank/DDBJ databases">
        <title>Sorghum-associated microbial communities from plants grown in Nebraska, USA.</title>
        <authorList>
            <person name="Schachtman D."/>
        </authorList>
    </citation>
    <scope>NUCLEOTIDE SEQUENCE</scope>
    <source>
        <strain evidence="7">BE261</strain>
    </source>
</reference>
<protein>
    <submittedName>
        <fullName evidence="7">O-antigen/teichoic acid export membrane protein</fullName>
    </submittedName>
</protein>
<sequence>MGAASIVSAAAGFIILVIAGNHLRPEEYAQFSVFWGALFGIFGVLSGIQSETTRAVRSAETLGRAQQHPLVLANGVLVGGVLAVLVLASSWLWAPSVLGSNTPWLLPTLAAAAIAYSGHSALAGASAGTQDWNLYSKLMSAEAVFRLATVGSAALLGVGLLGLELACALAAVLWLVFLLVSPAARHAAAARADVPRRAYMQQTGHAMLSSSATAALIVGFPVILSFTSSAQELAAAGGLLLAIQLTRAPIMVPLQAFQGVAIAAFVNQRDRGVHALLKPAALFLGVGVAGGIAAGLLGPWLMELLFPGKYDVPAWLLAALTFDAALMAILTLTGTAALAVGMHRGYSAGWVSGTVVSVLCLLLPLPLPLRTAVALAAGPLVGAAIHVTSIVRTGNPAAASPA</sequence>
<dbReference type="PANTHER" id="PTHR30250:SF11">
    <property type="entry name" value="O-ANTIGEN TRANSPORTER-RELATED"/>
    <property type="match status" value="1"/>
</dbReference>
<comment type="caution">
    <text evidence="7">The sequence shown here is derived from an EMBL/GenBank/DDBJ whole genome shotgun (WGS) entry which is preliminary data.</text>
</comment>
<feature type="transmembrane region" description="Helical" evidence="6">
    <location>
        <begin position="29"/>
        <end position="48"/>
    </location>
</feature>
<evidence type="ECO:0000256" key="4">
    <source>
        <dbReference type="ARBA" id="ARBA00022989"/>
    </source>
</evidence>
<dbReference type="PANTHER" id="PTHR30250">
    <property type="entry name" value="PST FAMILY PREDICTED COLANIC ACID TRANSPORTER"/>
    <property type="match status" value="1"/>
</dbReference>
<feature type="transmembrane region" description="Helical" evidence="6">
    <location>
        <begin position="371"/>
        <end position="391"/>
    </location>
</feature>